<evidence type="ECO:0000256" key="8">
    <source>
        <dbReference type="RuleBase" id="RU365104"/>
    </source>
</evidence>
<keyword evidence="6" id="KW-1278">Translocase</keyword>
<dbReference type="GO" id="GO:0005524">
    <property type="term" value="F:ATP binding"/>
    <property type="evidence" value="ECO:0007669"/>
    <property type="project" value="UniProtKB-UniRule"/>
</dbReference>
<evidence type="ECO:0000313" key="11">
    <source>
        <dbReference type="Proteomes" id="UP000184322"/>
    </source>
</evidence>
<dbReference type="PROSITE" id="PS50893">
    <property type="entry name" value="ABC_TRANSPORTER_2"/>
    <property type="match status" value="1"/>
</dbReference>
<dbReference type="SUPFAM" id="SSF52540">
    <property type="entry name" value="P-loop containing nucleoside triphosphate hydrolases"/>
    <property type="match status" value="1"/>
</dbReference>
<dbReference type="GO" id="GO:0043190">
    <property type="term" value="C:ATP-binding cassette (ABC) transporter complex"/>
    <property type="evidence" value="ECO:0007669"/>
    <property type="project" value="TreeGrafter"/>
</dbReference>
<comment type="similarity">
    <text evidence="8">Belongs to the ABC transporter superfamily. Energy-coupling factor EcfA family.</text>
</comment>
<dbReference type="GO" id="GO:0042626">
    <property type="term" value="F:ATPase-coupled transmembrane transporter activity"/>
    <property type="evidence" value="ECO:0007669"/>
    <property type="project" value="TreeGrafter"/>
</dbReference>
<dbReference type="SMART" id="SM00382">
    <property type="entry name" value="AAA"/>
    <property type="match status" value="1"/>
</dbReference>
<dbReference type="PROSITE" id="PS00211">
    <property type="entry name" value="ABC_TRANSPORTER_1"/>
    <property type="match status" value="1"/>
</dbReference>
<comment type="subcellular location">
    <subcellularLocation>
        <location evidence="1 8">Cell membrane</location>
        <topology evidence="1 8">Peripheral membrane protein</topology>
    </subcellularLocation>
</comment>
<dbReference type="Gene3D" id="3.40.50.300">
    <property type="entry name" value="P-loop containing nucleotide triphosphate hydrolases"/>
    <property type="match status" value="1"/>
</dbReference>
<proteinExistence type="inferred from homology"/>
<dbReference type="PANTHER" id="PTHR43553">
    <property type="entry name" value="HEAVY METAL TRANSPORTER"/>
    <property type="match status" value="1"/>
</dbReference>
<accession>A0A1L4FRB9</accession>
<dbReference type="PANTHER" id="PTHR43553:SF27">
    <property type="entry name" value="ENERGY-COUPLING FACTOR TRANSPORTER ATP-BINDING PROTEIN ECFA2"/>
    <property type="match status" value="1"/>
</dbReference>
<dbReference type="NCBIfam" id="TIGR04521">
    <property type="entry name" value="ECF_ATPase_2"/>
    <property type="match status" value="1"/>
</dbReference>
<dbReference type="Pfam" id="PF00005">
    <property type="entry name" value="ABC_tran"/>
    <property type="match status" value="2"/>
</dbReference>
<comment type="function">
    <text evidence="8">ATP-binding (A) component of a common energy-coupling factor (ECF) ABC-transporter complex.</text>
</comment>
<keyword evidence="3 8" id="KW-1003">Cell membrane</keyword>
<feature type="domain" description="ABC transporter" evidence="9">
    <location>
        <begin position="3"/>
        <end position="280"/>
    </location>
</feature>
<keyword evidence="4 8" id="KW-0547">Nucleotide-binding</keyword>
<keyword evidence="5 8" id="KW-0067">ATP-binding</keyword>
<evidence type="ECO:0000256" key="1">
    <source>
        <dbReference type="ARBA" id="ARBA00004202"/>
    </source>
</evidence>
<dbReference type="InterPro" id="IPR050095">
    <property type="entry name" value="ECF_ABC_transporter_ATP-bd"/>
</dbReference>
<evidence type="ECO:0000259" key="9">
    <source>
        <dbReference type="PROSITE" id="PS50893"/>
    </source>
</evidence>
<dbReference type="InterPro" id="IPR003439">
    <property type="entry name" value="ABC_transporter-like_ATP-bd"/>
</dbReference>
<dbReference type="InterPro" id="IPR017871">
    <property type="entry name" value="ABC_transporter-like_CS"/>
</dbReference>
<dbReference type="InterPro" id="IPR027417">
    <property type="entry name" value="P-loop_NTPase"/>
</dbReference>
<evidence type="ECO:0000313" key="10">
    <source>
        <dbReference type="EMBL" id="APJ38157.1"/>
    </source>
</evidence>
<dbReference type="EMBL" id="CP017813">
    <property type="protein sequence ID" value="APJ38157.1"/>
    <property type="molecule type" value="Genomic_DNA"/>
</dbReference>
<dbReference type="NCBIfam" id="NF010170">
    <property type="entry name" value="PRK13651.1"/>
    <property type="match status" value="1"/>
</dbReference>
<sequence length="318" mass="36499">MQIKVEKLGQIFNEKTPLEFHSLNNVNVEINQGEYIGIIGQTGSGKTTFVQHLNALLFPKEGQISWFFDNDIEQIKSQANSKKSFFNFANKNKQIQEHEHILIDYKTKSRKVKKVKLLRKKIGVVFQFAEYQLFKNTIKEDIAFGPMIFGVPKEEAFERAREYLKIVGMDESYLERSPFELSGGQKRRVAIAGILAMEPDVLIVDEPTAGLDPVGIREILDIFSKMHDRGTTIINVSHDLDNILKHSKRVLVFQNGTIVKDGDTYDVLRDSKFLFDNHLQPPKLFQFIDKIEANGINVPKVRSLDELADFLNSRKEQK</sequence>
<evidence type="ECO:0000256" key="2">
    <source>
        <dbReference type="ARBA" id="ARBA00022448"/>
    </source>
</evidence>
<comment type="subunit">
    <text evidence="8">Forms a stable energy-coupling factor (ECF) transporter complex composed of 2 membrane-embedded substrate-binding proteins (S component), 2 ATP-binding proteins (A component) and 2 transmembrane proteins (T component).</text>
</comment>
<dbReference type="InterPro" id="IPR003593">
    <property type="entry name" value="AAA+_ATPase"/>
</dbReference>
<organism evidence="10 11">
    <name type="scientific">Mycoplasmopsis pullorum</name>
    <dbReference type="NCBI Taxonomy" id="48003"/>
    <lineage>
        <taxon>Bacteria</taxon>
        <taxon>Bacillati</taxon>
        <taxon>Mycoplasmatota</taxon>
        <taxon>Mycoplasmoidales</taxon>
        <taxon>Metamycoplasmataceae</taxon>
        <taxon>Mycoplasmopsis</taxon>
    </lineage>
</organism>
<evidence type="ECO:0000256" key="4">
    <source>
        <dbReference type="ARBA" id="ARBA00022741"/>
    </source>
</evidence>
<evidence type="ECO:0000256" key="6">
    <source>
        <dbReference type="ARBA" id="ARBA00022967"/>
    </source>
</evidence>
<keyword evidence="2 8" id="KW-0813">Transport</keyword>
<dbReference type="InterPro" id="IPR015856">
    <property type="entry name" value="ABC_transpr_CbiO/EcfA_su"/>
</dbReference>
<evidence type="ECO:0000256" key="7">
    <source>
        <dbReference type="ARBA" id="ARBA00023136"/>
    </source>
</evidence>
<keyword evidence="11" id="KW-1185">Reference proteome</keyword>
<dbReference type="KEGG" id="mpul:BLA55_00410"/>
<dbReference type="Proteomes" id="UP000184322">
    <property type="component" value="Chromosome"/>
</dbReference>
<dbReference type="OrthoDB" id="9784332at2"/>
<evidence type="ECO:0000256" key="3">
    <source>
        <dbReference type="ARBA" id="ARBA00022475"/>
    </source>
</evidence>
<evidence type="ECO:0000256" key="5">
    <source>
        <dbReference type="ARBA" id="ARBA00022840"/>
    </source>
</evidence>
<gene>
    <name evidence="10" type="ORF">BLA55_00410</name>
</gene>
<name>A0A1L4FRB9_9BACT</name>
<dbReference type="CDD" id="cd03225">
    <property type="entry name" value="ABC_cobalt_CbiO_domain1"/>
    <property type="match status" value="1"/>
</dbReference>
<dbReference type="EC" id="7.-.-.-" evidence="8"/>
<keyword evidence="7 8" id="KW-0472">Membrane</keyword>
<dbReference type="RefSeq" id="WP_073372162.1">
    <property type="nucleotide sequence ID" value="NZ_CP017813.1"/>
</dbReference>
<dbReference type="InterPro" id="IPR030946">
    <property type="entry name" value="EcfA2"/>
</dbReference>
<dbReference type="STRING" id="48003.BLA55_00410"/>
<dbReference type="AlphaFoldDB" id="A0A1L4FRB9"/>
<protein>
    <recommendedName>
        <fullName evidence="8">Energy-coupling factor transporter ATP-binding protein EcfA2</fullName>
        <ecNumber evidence="8">7.-.-.-</ecNumber>
    </recommendedName>
</protein>
<reference evidence="11" key="1">
    <citation type="submission" date="2016-10" db="EMBL/GenBank/DDBJ databases">
        <authorList>
            <person name="Beylefeld A."/>
            <person name="Abolnik C."/>
        </authorList>
    </citation>
    <scope>NUCLEOTIDE SEQUENCE [LARGE SCALE GENOMIC DNA]</scope>
    <source>
        <strain evidence="11">B359_6</strain>
    </source>
</reference>
<dbReference type="GO" id="GO:0016887">
    <property type="term" value="F:ATP hydrolysis activity"/>
    <property type="evidence" value="ECO:0007669"/>
    <property type="project" value="InterPro"/>
</dbReference>